<dbReference type="AlphaFoldDB" id="A0A1I2VAI6"/>
<evidence type="ECO:0000256" key="8">
    <source>
        <dbReference type="ARBA" id="ARBA00047899"/>
    </source>
</evidence>
<dbReference type="InterPro" id="IPR008271">
    <property type="entry name" value="Ser/Thr_kinase_AS"/>
</dbReference>
<evidence type="ECO:0000256" key="7">
    <source>
        <dbReference type="ARBA" id="ARBA00022840"/>
    </source>
</evidence>
<dbReference type="FunFam" id="1.10.510.10:FF:000021">
    <property type="entry name" value="Serine/threonine protein kinase"/>
    <property type="match status" value="1"/>
</dbReference>
<dbReference type="Gene3D" id="3.30.10.20">
    <property type="match status" value="3"/>
</dbReference>
<dbReference type="CDD" id="cd06577">
    <property type="entry name" value="PASTA_pknB"/>
    <property type="match status" value="4"/>
</dbReference>
<dbReference type="InterPro" id="IPR000719">
    <property type="entry name" value="Prot_kinase_dom"/>
</dbReference>
<protein>
    <recommendedName>
        <fullName evidence="1">non-specific serine/threonine protein kinase</fullName>
        <ecNumber evidence="1">2.7.11.1</ecNumber>
    </recommendedName>
</protein>
<proteinExistence type="predicted"/>
<evidence type="ECO:0000256" key="10">
    <source>
        <dbReference type="PROSITE-ProRule" id="PRU10141"/>
    </source>
</evidence>
<dbReference type="SMART" id="SM00220">
    <property type="entry name" value="S_TKc"/>
    <property type="match status" value="1"/>
</dbReference>
<keyword evidence="14" id="KW-1185">Reference proteome</keyword>
<dbReference type="Gene3D" id="1.10.510.10">
    <property type="entry name" value="Transferase(Phosphotransferase) domain 1"/>
    <property type="match status" value="1"/>
</dbReference>
<accession>A0A1I2VAI6</accession>
<dbReference type="Pfam" id="PF03793">
    <property type="entry name" value="PASTA"/>
    <property type="match status" value="3"/>
</dbReference>
<keyword evidence="3" id="KW-0808">Transferase</keyword>
<feature type="binding site" evidence="10">
    <location>
        <position position="38"/>
    </location>
    <ligand>
        <name>ATP</name>
        <dbReference type="ChEBI" id="CHEBI:30616"/>
    </ligand>
</feature>
<dbReference type="OrthoDB" id="9762169at2"/>
<evidence type="ECO:0000256" key="6">
    <source>
        <dbReference type="ARBA" id="ARBA00022777"/>
    </source>
</evidence>
<sequence length="629" mass="67808">MSSLIADRYDLGGIIGHGGMSEVYSAEDTLLGREVAIKMLRRDMAADESFRERFRREAQNYGRLNHPCIVSVYDTGDYEMDGIAVPYIVMERVYGRNLRDVVREDGPLAPADAATMLVSVCHALEASHEAGIIHRDVKPANIMITNTGAVKVMDFGIARALDDATSAMTQTQAVIGTAQYLSPEQARGKSADERSDVYSLGCVLYEAVTGHPPFTGESPFSVAFQHVQEDPTPPSEHIPDLTPTAALNIDAVVLTAMAKHPADRYQSAAEMAADLERLARNAVTQAARTYVVAEEELPAVVPSPAPKKRSNSVLIALSIMLSVGIIGVGGAMAYQYFDWGTSQESTVMVPDLTGRSQQEGVQALEDLGLRVDIIDEPSPDVPRGTIIRTNPAAGSSLQEGTSVRLTVSSGKEIIEVPDIKEKTPEEARHILDEAGLELDQNVKEEASDTIPRGQIVSQQPTAGSQISKGSKVSITMSSGVEEVRVPSITGMRWEEADATLRSLGFIPQQQVVHDRQPAGVVTACEVSDTYQAKGSTIIVQVSDGALIPAPDLRNLNSRDALRKLHDSGWEGPDDRMHVGPIVETGNLVQRGLVAEQVPAPGEDLAKDGVVVLRYYEFNLNAFNPGAPRP</sequence>
<dbReference type="PANTHER" id="PTHR43289:SF6">
    <property type="entry name" value="SERINE_THREONINE-PROTEIN KINASE NEKL-3"/>
    <property type="match status" value="1"/>
</dbReference>
<comment type="catalytic activity">
    <reaction evidence="9">
        <text>L-seryl-[protein] + ATP = O-phospho-L-seryl-[protein] + ADP + H(+)</text>
        <dbReference type="Rhea" id="RHEA:17989"/>
        <dbReference type="Rhea" id="RHEA-COMP:9863"/>
        <dbReference type="Rhea" id="RHEA-COMP:11604"/>
        <dbReference type="ChEBI" id="CHEBI:15378"/>
        <dbReference type="ChEBI" id="CHEBI:29999"/>
        <dbReference type="ChEBI" id="CHEBI:30616"/>
        <dbReference type="ChEBI" id="CHEBI:83421"/>
        <dbReference type="ChEBI" id="CHEBI:456216"/>
        <dbReference type="EC" id="2.7.11.1"/>
    </reaction>
</comment>
<evidence type="ECO:0000256" key="4">
    <source>
        <dbReference type="ARBA" id="ARBA00022737"/>
    </source>
</evidence>
<dbReference type="PROSITE" id="PS00108">
    <property type="entry name" value="PROTEIN_KINASE_ST"/>
    <property type="match status" value="1"/>
</dbReference>
<dbReference type="InterPro" id="IPR005543">
    <property type="entry name" value="PASTA_dom"/>
</dbReference>
<dbReference type="CDD" id="cd14014">
    <property type="entry name" value="STKc_PknB_like"/>
    <property type="match status" value="1"/>
</dbReference>
<keyword evidence="5 10" id="KW-0547">Nucleotide-binding</keyword>
<feature type="domain" description="PASTA" evidence="12">
    <location>
        <begin position="479"/>
        <end position="543"/>
    </location>
</feature>
<dbReference type="FunFam" id="3.30.200.20:FF:000035">
    <property type="entry name" value="Serine/threonine protein kinase Stk1"/>
    <property type="match status" value="1"/>
</dbReference>
<reference evidence="13 14" key="1">
    <citation type="submission" date="2016-10" db="EMBL/GenBank/DDBJ databases">
        <authorList>
            <person name="de Groot N.N."/>
        </authorList>
    </citation>
    <scope>NUCLEOTIDE SEQUENCE [LARGE SCALE GENOMIC DNA]</scope>
    <source>
        <strain>J11</strain>
        <strain evidence="14">PG 39</strain>
    </source>
</reference>
<organism evidence="13 14">
    <name type="scientific">Corynebacterium spheniscorum</name>
    <dbReference type="NCBI Taxonomy" id="185761"/>
    <lineage>
        <taxon>Bacteria</taxon>
        <taxon>Bacillati</taxon>
        <taxon>Actinomycetota</taxon>
        <taxon>Actinomycetes</taxon>
        <taxon>Mycobacteriales</taxon>
        <taxon>Corynebacteriaceae</taxon>
        <taxon>Corynebacterium</taxon>
    </lineage>
</organism>
<dbReference type="Gene3D" id="3.30.200.20">
    <property type="entry name" value="Phosphorylase Kinase, domain 1"/>
    <property type="match status" value="1"/>
</dbReference>
<feature type="domain" description="PASTA" evidence="12">
    <location>
        <begin position="410"/>
        <end position="478"/>
    </location>
</feature>
<dbReference type="Pfam" id="PF00069">
    <property type="entry name" value="Pkinase"/>
    <property type="match status" value="1"/>
</dbReference>
<dbReference type="NCBIfam" id="NF033483">
    <property type="entry name" value="PknB_PASTA_kin"/>
    <property type="match status" value="1"/>
</dbReference>
<feature type="domain" description="Protein kinase" evidence="11">
    <location>
        <begin position="9"/>
        <end position="278"/>
    </location>
</feature>
<dbReference type="GO" id="GO:0005524">
    <property type="term" value="F:ATP binding"/>
    <property type="evidence" value="ECO:0007669"/>
    <property type="project" value="UniProtKB-UniRule"/>
</dbReference>
<evidence type="ECO:0000313" key="13">
    <source>
        <dbReference type="EMBL" id="SFG86328.1"/>
    </source>
</evidence>
<dbReference type="PROSITE" id="PS51178">
    <property type="entry name" value="PASTA"/>
    <property type="match status" value="3"/>
</dbReference>
<keyword evidence="6 13" id="KW-0418">Kinase</keyword>
<dbReference type="InterPro" id="IPR017441">
    <property type="entry name" value="Protein_kinase_ATP_BS"/>
</dbReference>
<dbReference type="Proteomes" id="UP000199065">
    <property type="component" value="Unassembled WGS sequence"/>
</dbReference>
<keyword evidence="2 13" id="KW-0723">Serine/threonine-protein kinase</keyword>
<comment type="catalytic activity">
    <reaction evidence="8">
        <text>L-threonyl-[protein] + ATP = O-phospho-L-threonyl-[protein] + ADP + H(+)</text>
        <dbReference type="Rhea" id="RHEA:46608"/>
        <dbReference type="Rhea" id="RHEA-COMP:11060"/>
        <dbReference type="Rhea" id="RHEA-COMP:11605"/>
        <dbReference type="ChEBI" id="CHEBI:15378"/>
        <dbReference type="ChEBI" id="CHEBI:30013"/>
        <dbReference type="ChEBI" id="CHEBI:30616"/>
        <dbReference type="ChEBI" id="CHEBI:61977"/>
        <dbReference type="ChEBI" id="CHEBI:456216"/>
        <dbReference type="EC" id="2.7.11.1"/>
    </reaction>
</comment>
<dbReference type="PROSITE" id="PS50011">
    <property type="entry name" value="PROTEIN_KINASE_DOM"/>
    <property type="match status" value="1"/>
</dbReference>
<keyword evidence="7 10" id="KW-0067">ATP-binding</keyword>
<gene>
    <name evidence="13" type="ORF">SAMN05660282_02192</name>
</gene>
<dbReference type="STRING" id="185761.SAMN05660282_02192"/>
<dbReference type="EMBL" id="FOPJ01000020">
    <property type="protein sequence ID" value="SFG86328.1"/>
    <property type="molecule type" value="Genomic_DNA"/>
</dbReference>
<dbReference type="SUPFAM" id="SSF56112">
    <property type="entry name" value="Protein kinase-like (PK-like)"/>
    <property type="match status" value="1"/>
</dbReference>
<evidence type="ECO:0000256" key="3">
    <source>
        <dbReference type="ARBA" id="ARBA00022679"/>
    </source>
</evidence>
<dbReference type="GO" id="GO:0004674">
    <property type="term" value="F:protein serine/threonine kinase activity"/>
    <property type="evidence" value="ECO:0007669"/>
    <property type="project" value="UniProtKB-KW"/>
</dbReference>
<keyword evidence="4" id="KW-0677">Repeat</keyword>
<evidence type="ECO:0000259" key="11">
    <source>
        <dbReference type="PROSITE" id="PS50011"/>
    </source>
</evidence>
<evidence type="ECO:0000256" key="2">
    <source>
        <dbReference type="ARBA" id="ARBA00022527"/>
    </source>
</evidence>
<evidence type="ECO:0000313" key="14">
    <source>
        <dbReference type="Proteomes" id="UP000199065"/>
    </source>
</evidence>
<evidence type="ECO:0000259" key="12">
    <source>
        <dbReference type="PROSITE" id="PS51178"/>
    </source>
</evidence>
<dbReference type="SMART" id="SM00740">
    <property type="entry name" value="PASTA"/>
    <property type="match status" value="3"/>
</dbReference>
<dbReference type="PANTHER" id="PTHR43289">
    <property type="entry name" value="MITOGEN-ACTIVATED PROTEIN KINASE KINASE KINASE 20-RELATED"/>
    <property type="match status" value="1"/>
</dbReference>
<dbReference type="EC" id="2.7.11.1" evidence="1"/>
<dbReference type="PROSITE" id="PS00107">
    <property type="entry name" value="PROTEIN_KINASE_ATP"/>
    <property type="match status" value="1"/>
</dbReference>
<evidence type="ECO:0000256" key="9">
    <source>
        <dbReference type="ARBA" id="ARBA00048679"/>
    </source>
</evidence>
<evidence type="ECO:0000256" key="1">
    <source>
        <dbReference type="ARBA" id="ARBA00012513"/>
    </source>
</evidence>
<dbReference type="InterPro" id="IPR011009">
    <property type="entry name" value="Kinase-like_dom_sf"/>
</dbReference>
<evidence type="ECO:0000256" key="5">
    <source>
        <dbReference type="ARBA" id="ARBA00022741"/>
    </source>
</evidence>
<feature type="domain" description="PASTA" evidence="12">
    <location>
        <begin position="343"/>
        <end position="409"/>
    </location>
</feature>
<name>A0A1I2VAI6_9CORY</name>
<dbReference type="RefSeq" id="WP_092287283.1">
    <property type="nucleotide sequence ID" value="NZ_FOPJ01000020.1"/>
</dbReference>
<dbReference type="GO" id="GO:0045717">
    <property type="term" value="P:negative regulation of fatty acid biosynthetic process"/>
    <property type="evidence" value="ECO:0007669"/>
    <property type="project" value="UniProtKB-ARBA"/>
</dbReference>